<dbReference type="EMBL" id="CM047748">
    <property type="protein sequence ID" value="KAJ0013914.1"/>
    <property type="molecule type" value="Genomic_DNA"/>
</dbReference>
<comment type="caution">
    <text evidence="1">The sequence shown here is derived from an EMBL/GenBank/DDBJ whole genome shotgun (WGS) entry which is preliminary data.</text>
</comment>
<protein>
    <submittedName>
        <fullName evidence="1">Uncharacterized protein</fullName>
    </submittedName>
</protein>
<evidence type="ECO:0000313" key="1">
    <source>
        <dbReference type="EMBL" id="KAJ0013914.1"/>
    </source>
</evidence>
<reference evidence="2" key="1">
    <citation type="journal article" date="2023" name="G3 (Bethesda)">
        <title>Genome assembly and association tests identify interacting loci associated with vigor, precocity, and sex in interspecific pistachio rootstocks.</title>
        <authorList>
            <person name="Palmer W."/>
            <person name="Jacygrad E."/>
            <person name="Sagayaradj S."/>
            <person name="Cavanaugh K."/>
            <person name="Han R."/>
            <person name="Bertier L."/>
            <person name="Beede B."/>
            <person name="Kafkas S."/>
            <person name="Golino D."/>
            <person name="Preece J."/>
            <person name="Michelmore R."/>
        </authorList>
    </citation>
    <scope>NUCLEOTIDE SEQUENCE [LARGE SCALE GENOMIC DNA]</scope>
</reference>
<organism evidence="1 2">
    <name type="scientific">Pistacia integerrima</name>
    <dbReference type="NCBI Taxonomy" id="434235"/>
    <lineage>
        <taxon>Eukaryota</taxon>
        <taxon>Viridiplantae</taxon>
        <taxon>Streptophyta</taxon>
        <taxon>Embryophyta</taxon>
        <taxon>Tracheophyta</taxon>
        <taxon>Spermatophyta</taxon>
        <taxon>Magnoliopsida</taxon>
        <taxon>eudicotyledons</taxon>
        <taxon>Gunneridae</taxon>
        <taxon>Pentapetalae</taxon>
        <taxon>rosids</taxon>
        <taxon>malvids</taxon>
        <taxon>Sapindales</taxon>
        <taxon>Anacardiaceae</taxon>
        <taxon>Pistacia</taxon>
    </lineage>
</organism>
<keyword evidence="2" id="KW-1185">Reference proteome</keyword>
<evidence type="ECO:0000313" key="2">
    <source>
        <dbReference type="Proteomes" id="UP001163603"/>
    </source>
</evidence>
<dbReference type="Proteomes" id="UP001163603">
    <property type="component" value="Chromosome 13"/>
</dbReference>
<gene>
    <name evidence="1" type="ORF">Pint_20800</name>
</gene>
<sequence length="144" mass="15852">MNRSLNIATWELMIGLGFLVAASVRISNELGRGNTKAAKFSIKVILRVAVGAGLQSVVAYVNIGCYYMVGVPIGALLGYVGHLEVKGIWIGMICGVAIQALSLLFMTWRTDWEKQVTRASERLNRWLLNPPDQESNQSLIQNSE</sequence>
<name>A0ACC0X9H0_9ROSI</name>
<proteinExistence type="predicted"/>
<accession>A0ACC0X9H0</accession>